<reference evidence="2" key="1">
    <citation type="journal article" date="2022" name="J Glob Antimicrob Resist">
        <title>Comparative analysis of IMP-4- and OXA-58-containing plasmids of three carbapenemase-producing Acinetobacter ursingii strains in the Netherlands.</title>
        <authorList>
            <person name="Hendrickx A.P.A."/>
            <person name="Schade R.P."/>
            <person name="Landman F."/>
            <person name="Bosch T."/>
            <person name="Schouls L.M."/>
            <person name="van Dijk K."/>
        </authorList>
    </citation>
    <scope>NUCLEOTIDE SEQUENCE</scope>
    <source>
        <strain evidence="2">RIVM_C010559</strain>
    </source>
</reference>
<dbReference type="InterPro" id="IPR001296">
    <property type="entry name" value="Glyco_trans_1"/>
</dbReference>
<protein>
    <submittedName>
        <fullName evidence="2">Glycosyltransferase family 4 protein</fullName>
    </submittedName>
</protein>
<sequence>MKVCFIISSLKYKSGIERVACVLANALYKSGYSVEIVNRDTKKNNVAYPLKTGVKVYTYSGNYFKFYQSVEKHIQSSMPDHIVLHNMGKLSLLLSFLKIPFKSKLISLEHVAFLSRPKWVQFFYKVRAKKINQIVTLTQNDAQVYSSFHKNVTVINNISPFVLSLEKLSYRQDSKTVVSIGRLTYQKNFEDLLLAWSLINNEISDWSLHIYGTGEELHNLKKLIEERKIRNVTLKGQTDNVEQVYCNAAFYVMSSRYEGLPMVLIEAQTFGLPIISYDCPHGPAEVIKEDITGFLVENQNYQKLAEVMLYLIQNPDKRSQMSIQSVYNAKKYSVEFILEQWEKLVFTK</sequence>
<proteinExistence type="predicted"/>
<dbReference type="PANTHER" id="PTHR12526">
    <property type="entry name" value="GLYCOSYLTRANSFERASE"/>
    <property type="match status" value="1"/>
</dbReference>
<dbReference type="AlphaFoldDB" id="A0AA46NH01"/>
<feature type="domain" description="Glycosyl transferase family 1" evidence="1">
    <location>
        <begin position="169"/>
        <end position="322"/>
    </location>
</feature>
<dbReference type="Gene3D" id="3.40.50.2000">
    <property type="entry name" value="Glycogen Phosphorylase B"/>
    <property type="match status" value="2"/>
</dbReference>
<dbReference type="Proteomes" id="UP001164064">
    <property type="component" value="Chromosome"/>
</dbReference>
<evidence type="ECO:0000313" key="3">
    <source>
        <dbReference type="Proteomes" id="UP001164064"/>
    </source>
</evidence>
<evidence type="ECO:0000259" key="1">
    <source>
        <dbReference type="Pfam" id="PF00534"/>
    </source>
</evidence>
<dbReference type="GO" id="GO:1901135">
    <property type="term" value="P:carbohydrate derivative metabolic process"/>
    <property type="evidence" value="ECO:0007669"/>
    <property type="project" value="UniProtKB-ARBA"/>
</dbReference>
<organism evidence="2 3">
    <name type="scientific">Acinetobacter ursingii</name>
    <dbReference type="NCBI Taxonomy" id="108980"/>
    <lineage>
        <taxon>Bacteria</taxon>
        <taxon>Pseudomonadati</taxon>
        <taxon>Pseudomonadota</taxon>
        <taxon>Gammaproteobacteria</taxon>
        <taxon>Moraxellales</taxon>
        <taxon>Moraxellaceae</taxon>
        <taxon>Acinetobacter</taxon>
    </lineage>
</organism>
<gene>
    <name evidence="2" type="ORF">LSO60_15645</name>
</gene>
<dbReference type="EMBL" id="CP089051">
    <property type="protein sequence ID" value="UYF71632.1"/>
    <property type="molecule type" value="Genomic_DNA"/>
</dbReference>
<accession>A0AA46NH01</accession>
<evidence type="ECO:0000313" key="2">
    <source>
        <dbReference type="EMBL" id="UYF71632.1"/>
    </source>
</evidence>
<dbReference type="PANTHER" id="PTHR12526:SF630">
    <property type="entry name" value="GLYCOSYLTRANSFERASE"/>
    <property type="match status" value="1"/>
</dbReference>
<dbReference type="GO" id="GO:0016757">
    <property type="term" value="F:glycosyltransferase activity"/>
    <property type="evidence" value="ECO:0007669"/>
    <property type="project" value="InterPro"/>
</dbReference>
<dbReference type="CDD" id="cd03820">
    <property type="entry name" value="GT4_AmsD-like"/>
    <property type="match status" value="1"/>
</dbReference>
<dbReference type="RefSeq" id="WP_262440945.1">
    <property type="nucleotide sequence ID" value="NZ_CP089051.1"/>
</dbReference>
<dbReference type="Pfam" id="PF00534">
    <property type="entry name" value="Glycos_transf_1"/>
    <property type="match status" value="1"/>
</dbReference>
<dbReference type="SUPFAM" id="SSF53756">
    <property type="entry name" value="UDP-Glycosyltransferase/glycogen phosphorylase"/>
    <property type="match status" value="1"/>
</dbReference>
<name>A0AA46NH01_9GAMM</name>